<protein>
    <submittedName>
        <fullName evidence="1">Uncharacterized protein</fullName>
    </submittedName>
</protein>
<dbReference type="EMBL" id="CAKKLH010000066">
    <property type="protein sequence ID" value="CAH0101745.1"/>
    <property type="molecule type" value="Genomic_DNA"/>
</dbReference>
<dbReference type="Proteomes" id="UP000789390">
    <property type="component" value="Unassembled WGS sequence"/>
</dbReference>
<sequence>MNLMWKKVVARRKETLTRSPEAKAILENLEKAEENYDSVAFTSLAFELLLHLLPNKTANRGRGLELQQQNPGRPCFKTLM</sequence>
<name>A0A8J2RF95_9CRUS</name>
<reference evidence="1" key="1">
    <citation type="submission" date="2021-11" db="EMBL/GenBank/DDBJ databases">
        <authorList>
            <person name="Schell T."/>
        </authorList>
    </citation>
    <scope>NUCLEOTIDE SEQUENCE</scope>
    <source>
        <strain evidence="1">M5</strain>
    </source>
</reference>
<evidence type="ECO:0000313" key="2">
    <source>
        <dbReference type="Proteomes" id="UP000789390"/>
    </source>
</evidence>
<gene>
    <name evidence="1" type="ORF">DGAL_LOCUS4085</name>
</gene>
<evidence type="ECO:0000313" key="1">
    <source>
        <dbReference type="EMBL" id="CAH0101745.1"/>
    </source>
</evidence>
<proteinExistence type="predicted"/>
<keyword evidence="2" id="KW-1185">Reference proteome</keyword>
<dbReference type="AlphaFoldDB" id="A0A8J2RF95"/>
<dbReference type="OrthoDB" id="6403521at2759"/>
<comment type="caution">
    <text evidence="1">The sequence shown here is derived from an EMBL/GenBank/DDBJ whole genome shotgun (WGS) entry which is preliminary data.</text>
</comment>
<organism evidence="1 2">
    <name type="scientific">Daphnia galeata</name>
    <dbReference type="NCBI Taxonomy" id="27404"/>
    <lineage>
        <taxon>Eukaryota</taxon>
        <taxon>Metazoa</taxon>
        <taxon>Ecdysozoa</taxon>
        <taxon>Arthropoda</taxon>
        <taxon>Crustacea</taxon>
        <taxon>Branchiopoda</taxon>
        <taxon>Diplostraca</taxon>
        <taxon>Cladocera</taxon>
        <taxon>Anomopoda</taxon>
        <taxon>Daphniidae</taxon>
        <taxon>Daphnia</taxon>
    </lineage>
</organism>
<accession>A0A8J2RF95</accession>